<dbReference type="STRING" id="1619308.B5808_04495"/>
<evidence type="ECO:0000313" key="1">
    <source>
        <dbReference type="EMBL" id="ARJ04563.1"/>
    </source>
</evidence>
<accession>A0A1X9LHD9</accession>
<reference evidence="1 2" key="1">
    <citation type="submission" date="2017-04" db="EMBL/GenBank/DDBJ databases">
        <authorList>
            <person name="Afonso C.L."/>
            <person name="Miller P.J."/>
            <person name="Scott M.A."/>
            <person name="Spackman E."/>
            <person name="Goraichik I."/>
            <person name="Dimitrov K.M."/>
            <person name="Suarez D.L."/>
            <person name="Swayne D.E."/>
        </authorList>
    </citation>
    <scope>NUCLEOTIDE SEQUENCE [LARGE SCALE GENOMIC DNA]</scope>
    <source>
        <strain evidence="2">XA(T)</strain>
    </source>
</reference>
<dbReference type="EMBL" id="CP020715">
    <property type="protein sequence ID" value="ARJ04563.1"/>
    <property type="molecule type" value="Genomic_DNA"/>
</dbReference>
<dbReference type="KEGG" id="cphy:B5808_04495"/>
<sequence length="69" mass="7508">MKRVNIFYGGRQYSLSDREIGELQAEIAAGIASAQPAWLEVNVGEGRYQPAHLLLTPGVDLVLVPIEGE</sequence>
<organism evidence="1 2">
    <name type="scientific">Cnuibacter physcomitrellae</name>
    <dbReference type="NCBI Taxonomy" id="1619308"/>
    <lineage>
        <taxon>Bacteria</taxon>
        <taxon>Bacillati</taxon>
        <taxon>Actinomycetota</taxon>
        <taxon>Actinomycetes</taxon>
        <taxon>Micrococcales</taxon>
        <taxon>Microbacteriaceae</taxon>
        <taxon>Cnuibacter</taxon>
    </lineage>
</organism>
<gene>
    <name evidence="1" type="ORF">B5808_04495</name>
</gene>
<dbReference type="AlphaFoldDB" id="A0A1X9LHD9"/>
<evidence type="ECO:0000313" key="2">
    <source>
        <dbReference type="Proteomes" id="UP000192775"/>
    </source>
</evidence>
<name>A0A1X9LHD9_9MICO</name>
<keyword evidence="2" id="KW-1185">Reference proteome</keyword>
<protein>
    <submittedName>
        <fullName evidence="1">Uncharacterized protein</fullName>
    </submittedName>
</protein>
<proteinExistence type="predicted"/>
<dbReference type="RefSeq" id="WP_085018704.1">
    <property type="nucleotide sequence ID" value="NZ_BMHD01000001.1"/>
</dbReference>
<dbReference type="Proteomes" id="UP000192775">
    <property type="component" value="Chromosome"/>
</dbReference>